<dbReference type="PROSITE" id="PS50887">
    <property type="entry name" value="GGDEF"/>
    <property type="match status" value="1"/>
</dbReference>
<accession>C6X8Z9</accession>
<feature type="domain" description="PAC" evidence="1">
    <location>
        <begin position="350"/>
        <end position="403"/>
    </location>
</feature>
<reference evidence="4 5" key="2">
    <citation type="journal article" date="2011" name="J. Bacteriol.">
        <title>Genomes of three methylotrophs from a single niche uncover genetic and metabolic divergence of Methylophilaceae.</title>
        <authorList>
            <person name="Lapidus A."/>
            <person name="Clum A."/>
            <person name="Labutti K."/>
            <person name="Kaluzhnaya M.G."/>
            <person name="Lim S."/>
            <person name="Beck D.A."/>
            <person name="Glavina Del Rio T."/>
            <person name="Nolan M."/>
            <person name="Mavromatis K."/>
            <person name="Huntemann M."/>
            <person name="Lucas S."/>
            <person name="Lidstrom M.E."/>
            <person name="Ivanova N."/>
            <person name="Chistoserdova L."/>
        </authorList>
    </citation>
    <scope>NUCLEOTIDE SEQUENCE [LARGE SCALE GENOMIC DNA]</scope>
    <source>
        <strain evidence="4 5">SIP3-4</strain>
    </source>
</reference>
<dbReference type="InterPro" id="IPR052155">
    <property type="entry name" value="Biofilm_reg_signaling"/>
</dbReference>
<dbReference type="FunFam" id="3.30.70.270:FF:000001">
    <property type="entry name" value="Diguanylate cyclase domain protein"/>
    <property type="match status" value="1"/>
</dbReference>
<gene>
    <name evidence="4" type="ordered locus">Msip34_0371</name>
</gene>
<dbReference type="SUPFAM" id="SSF55073">
    <property type="entry name" value="Nucleotide cyclase"/>
    <property type="match status" value="1"/>
</dbReference>
<feature type="domain" description="GGDEF" evidence="3">
    <location>
        <begin position="435"/>
        <end position="568"/>
    </location>
</feature>
<dbReference type="Pfam" id="PF00563">
    <property type="entry name" value="EAL"/>
    <property type="match status" value="1"/>
</dbReference>
<dbReference type="InterPro" id="IPR001610">
    <property type="entry name" value="PAC"/>
</dbReference>
<dbReference type="EMBL" id="CP001674">
    <property type="protein sequence ID" value="ACT49619.1"/>
    <property type="molecule type" value="Genomic_DNA"/>
</dbReference>
<dbReference type="CDD" id="cd01949">
    <property type="entry name" value="GGDEF"/>
    <property type="match status" value="1"/>
</dbReference>
<evidence type="ECO:0000259" key="1">
    <source>
        <dbReference type="PROSITE" id="PS50113"/>
    </source>
</evidence>
<dbReference type="SMART" id="SM00091">
    <property type="entry name" value="PAS"/>
    <property type="match status" value="3"/>
</dbReference>
<dbReference type="SMART" id="SM00086">
    <property type="entry name" value="PAC"/>
    <property type="match status" value="2"/>
</dbReference>
<dbReference type="Pfam" id="PF00990">
    <property type="entry name" value="GGDEF"/>
    <property type="match status" value="1"/>
</dbReference>
<dbReference type="InterPro" id="IPR001633">
    <property type="entry name" value="EAL_dom"/>
</dbReference>
<dbReference type="SUPFAM" id="SSF55785">
    <property type="entry name" value="PYP-like sensor domain (PAS domain)"/>
    <property type="match status" value="2"/>
</dbReference>
<dbReference type="InterPro" id="IPR035919">
    <property type="entry name" value="EAL_sf"/>
</dbReference>
<dbReference type="STRING" id="582744.Msip34_0371"/>
<dbReference type="SMART" id="SM00052">
    <property type="entry name" value="EAL"/>
    <property type="match status" value="1"/>
</dbReference>
<dbReference type="eggNOG" id="COG2202">
    <property type="taxonomic scope" value="Bacteria"/>
</dbReference>
<dbReference type="eggNOG" id="COG5001">
    <property type="taxonomic scope" value="Bacteria"/>
</dbReference>
<dbReference type="InterPro" id="IPR000700">
    <property type="entry name" value="PAS-assoc_C"/>
</dbReference>
<dbReference type="Proteomes" id="UP000002743">
    <property type="component" value="Chromosome"/>
</dbReference>
<dbReference type="NCBIfam" id="TIGR00229">
    <property type="entry name" value="sensory_box"/>
    <property type="match status" value="1"/>
</dbReference>
<dbReference type="KEGG" id="mei:Msip34_0371"/>
<dbReference type="PROSITE" id="PS50113">
    <property type="entry name" value="PAC"/>
    <property type="match status" value="1"/>
</dbReference>
<organism evidence="4 5">
    <name type="scientific">Methylovorus glucosotrophus (strain SIP3-4)</name>
    <dbReference type="NCBI Taxonomy" id="582744"/>
    <lineage>
        <taxon>Bacteria</taxon>
        <taxon>Pseudomonadati</taxon>
        <taxon>Pseudomonadota</taxon>
        <taxon>Betaproteobacteria</taxon>
        <taxon>Nitrosomonadales</taxon>
        <taxon>Methylophilaceae</taxon>
        <taxon>Methylovorus</taxon>
    </lineage>
</organism>
<proteinExistence type="predicted"/>
<dbReference type="PANTHER" id="PTHR44757">
    <property type="entry name" value="DIGUANYLATE CYCLASE DGCP"/>
    <property type="match status" value="1"/>
</dbReference>
<dbReference type="InterPro" id="IPR043128">
    <property type="entry name" value="Rev_trsase/Diguanyl_cyclase"/>
</dbReference>
<evidence type="ECO:0000313" key="5">
    <source>
        <dbReference type="Proteomes" id="UP000002743"/>
    </source>
</evidence>
<dbReference type="Pfam" id="PF08448">
    <property type="entry name" value="PAS_4"/>
    <property type="match status" value="2"/>
</dbReference>
<dbReference type="InterPro" id="IPR000014">
    <property type="entry name" value="PAS"/>
</dbReference>
<dbReference type="PROSITE" id="PS50883">
    <property type="entry name" value="EAL"/>
    <property type="match status" value="1"/>
</dbReference>
<keyword evidence="5" id="KW-1185">Reference proteome</keyword>
<dbReference type="InterPro" id="IPR000160">
    <property type="entry name" value="GGDEF_dom"/>
</dbReference>
<dbReference type="CDD" id="cd00130">
    <property type="entry name" value="PAS"/>
    <property type="match status" value="1"/>
</dbReference>
<name>C6X8Z9_METGS</name>
<dbReference type="NCBIfam" id="TIGR00254">
    <property type="entry name" value="GGDEF"/>
    <property type="match status" value="1"/>
</dbReference>
<dbReference type="Gene3D" id="3.30.70.270">
    <property type="match status" value="1"/>
</dbReference>
<feature type="domain" description="EAL" evidence="2">
    <location>
        <begin position="577"/>
        <end position="828"/>
    </location>
</feature>
<dbReference type="InterPro" id="IPR029787">
    <property type="entry name" value="Nucleotide_cyclase"/>
</dbReference>
<dbReference type="SMART" id="SM00267">
    <property type="entry name" value="GGDEF"/>
    <property type="match status" value="1"/>
</dbReference>
<dbReference type="AlphaFoldDB" id="C6X8Z9"/>
<dbReference type="PANTHER" id="PTHR44757:SF2">
    <property type="entry name" value="BIOFILM ARCHITECTURE MAINTENANCE PROTEIN MBAA"/>
    <property type="match status" value="1"/>
</dbReference>
<dbReference type="Gene3D" id="3.30.450.20">
    <property type="entry name" value="PAS domain"/>
    <property type="match status" value="3"/>
</dbReference>
<dbReference type="Gene3D" id="3.20.20.450">
    <property type="entry name" value="EAL domain"/>
    <property type="match status" value="1"/>
</dbReference>
<dbReference type="HOGENOM" id="CLU_000445_70_20_4"/>
<evidence type="ECO:0000259" key="2">
    <source>
        <dbReference type="PROSITE" id="PS50883"/>
    </source>
</evidence>
<evidence type="ECO:0000259" key="3">
    <source>
        <dbReference type="PROSITE" id="PS50887"/>
    </source>
</evidence>
<dbReference type="InterPro" id="IPR035965">
    <property type="entry name" value="PAS-like_dom_sf"/>
</dbReference>
<dbReference type="InterPro" id="IPR013656">
    <property type="entry name" value="PAS_4"/>
</dbReference>
<evidence type="ECO:0000313" key="4">
    <source>
        <dbReference type="EMBL" id="ACT49619.1"/>
    </source>
</evidence>
<sequence>MQHSGMETSMQNPGEIPAQPITLEMLCRFAVAMFQHTNEKIALYNLKAETRYINPALKAILPDHLGGTADVVLHPFFWNYRETLEEVIRTGRPGGCVAHFSHGNQEIFDLISFSPLSDEHGQMIGVLAIGRQTDQRDAAETLEIRRREQYQRAVLNTFPFMVWLKDKQSRFLATNRAFADVLQIAHDEDMRGKTDFDYFPHAMAEGYVADDQEVLASGAAKMLVEPIMNPDGELHWAETYKSPVVIDGQVIGTVGFARDITAERWLEAEIARRENEYSMLVQNLPLTVVRYDRECRRVFVNSYCAMKESLKHNIGQVIGKTPMEFWSGSIVNITAEEYQQRIMAVMASGESDTLELITQYGEEQLVHLVRIVPERSASGAVMGAMTVASDVTENSRYRKRIEQLAYHDILTELPNRLLFNQQLQILIEQTPINKHGFCLLFIDLDNFKTINDTLGHSVGDKLLIEVSRRIRQLLGKDDMLARMGGDEFAISLPHCLSRLDAALLAARIIDALNVPFEVSSIKFFVSASMGIAFYPEDSSHLDDLLKHADLAMYHAKRQGRNNFQFYNQELTVNAAERLLMENLLRQALAKGELQLYYQPIMELATGELHGAEALLRWNSFDLGMVGPDKFIPIAEERGMIVDIGAWVLREGCRTAVAWNALRSQPCVLAINLSSRQFMQQDFLSRITDCLQETGCHPQWLKFEITESLLLHDSDHIRQTLEALHSIGITIAIDDFGTGYSALGYLNKFPVSQVKIDRSFISDIATNTESALLVKAIIAMADSLGKELVAEGVETAEQAKLLSQLGCQYVQGYYYGRPVPLETFNQSLL</sequence>
<dbReference type="CDD" id="cd01948">
    <property type="entry name" value="EAL"/>
    <property type="match status" value="1"/>
</dbReference>
<dbReference type="GO" id="GO:0003824">
    <property type="term" value="F:catalytic activity"/>
    <property type="evidence" value="ECO:0007669"/>
    <property type="project" value="UniProtKB-ARBA"/>
</dbReference>
<reference evidence="5" key="1">
    <citation type="submission" date="2009-07" db="EMBL/GenBank/DDBJ databases">
        <title>Complete sequence of chromosome of Methylovorus sp. SIP3-4.</title>
        <authorList>
            <person name="Lucas S."/>
            <person name="Copeland A."/>
            <person name="Lapidus A."/>
            <person name="Glavina del Rio T."/>
            <person name="Tice H."/>
            <person name="Bruce D."/>
            <person name="Goodwin L."/>
            <person name="Pitluck S."/>
            <person name="Clum A."/>
            <person name="Larimer F."/>
            <person name="Land M."/>
            <person name="Hauser L."/>
            <person name="Kyrpides N."/>
            <person name="Mikhailova N."/>
            <person name="Kayluzhnaya M."/>
            <person name="Chistoserdova L."/>
        </authorList>
    </citation>
    <scope>NUCLEOTIDE SEQUENCE [LARGE SCALE GENOMIC DNA]</scope>
    <source>
        <strain evidence="5">SIP3-4</strain>
    </source>
</reference>
<dbReference type="SUPFAM" id="SSF141868">
    <property type="entry name" value="EAL domain-like"/>
    <property type="match status" value="1"/>
</dbReference>
<protein>
    <submittedName>
        <fullName evidence="4">Diguanylate cyclase/phosphodiesterase with PAS/PAC sensor(S)</fullName>
    </submittedName>
</protein>